<proteinExistence type="predicted"/>
<dbReference type="InterPro" id="IPR001650">
    <property type="entry name" value="Helicase_C-like"/>
</dbReference>
<keyword evidence="10" id="KW-1185">Reference proteome</keyword>
<protein>
    <submittedName>
        <fullName evidence="9">F-box protein</fullName>
    </submittedName>
</protein>
<keyword evidence="2" id="KW-0547">Nucleotide-binding</keyword>
<evidence type="ECO:0000256" key="7">
    <source>
        <dbReference type="SAM" id="MobiDB-lite"/>
    </source>
</evidence>
<dbReference type="InterPro" id="IPR017907">
    <property type="entry name" value="Znf_RING_CS"/>
</dbReference>
<dbReference type="PANTHER" id="PTHR45626:SF14">
    <property type="entry name" value="ATP-DEPENDENT DNA HELICASE (EUROFUNG)"/>
    <property type="match status" value="1"/>
</dbReference>
<evidence type="ECO:0000256" key="5">
    <source>
        <dbReference type="ARBA" id="ARBA00022833"/>
    </source>
</evidence>
<feature type="region of interest" description="Disordered" evidence="7">
    <location>
        <begin position="39"/>
        <end position="75"/>
    </location>
</feature>
<keyword evidence="5" id="KW-0862">Zinc</keyword>
<dbReference type="Proteomes" id="UP000634136">
    <property type="component" value="Unassembled WGS sequence"/>
</dbReference>
<sequence>MRRSSREAAVVSGCRAWDPTLLRRCCRTNRRAGSGCDRRRVGVTGGGSGGGSCESGRRSWRDRSGRPSSGGSIIEGEAVRVDSGVGEVVDGPRERRALNHSTHSVATIHSESTTAAVSGVEDEQQATRFFFFSVLSPPKDERFLGLLGFFHCQNTSNTEESGKLRFVCLSNDGVDDHMIWLIGLKNNFARQLPNMPKEYIVRFVMDRSHKSVMVIRHIQETMDMLVESGLDPESGEYASIRYNLVFGGHCVRCKEWCRLPFITPCRHLLCLDCVALDSTRCTYPGCSKLYEMQSPDTLARPENPNPKWHRLKALQEANKKMGYYIDGSNDQLHAESSCPLQMRDAKSSSPQCPLSTEPNKIPEKVLIFSQFLEHIHVIEQQLTIAGIKFTGMYSPMHSSNKKKSLALFQHDSSCMALVIDGSAALGLDLSFVTHVFFNGTNLGQKGALIALSMNILVSFCY</sequence>
<keyword evidence="3" id="KW-0863">Zinc-finger</keyword>
<keyword evidence="1" id="KW-0479">Metal-binding</keyword>
<dbReference type="GO" id="GO:0005524">
    <property type="term" value="F:ATP binding"/>
    <property type="evidence" value="ECO:0007669"/>
    <property type="project" value="UniProtKB-KW"/>
</dbReference>
<dbReference type="Gene3D" id="3.40.50.300">
    <property type="entry name" value="P-loop containing nucleotide triphosphate hydrolases"/>
    <property type="match status" value="1"/>
</dbReference>
<evidence type="ECO:0000313" key="10">
    <source>
        <dbReference type="Proteomes" id="UP000634136"/>
    </source>
</evidence>
<feature type="domain" description="Helicase C-terminal" evidence="8">
    <location>
        <begin position="360"/>
        <end position="438"/>
    </location>
</feature>
<evidence type="ECO:0000256" key="4">
    <source>
        <dbReference type="ARBA" id="ARBA00022801"/>
    </source>
</evidence>
<dbReference type="PROSITE" id="PS00518">
    <property type="entry name" value="ZF_RING_1"/>
    <property type="match status" value="1"/>
</dbReference>
<feature type="compositionally biased region" description="Basic and acidic residues" evidence="7">
    <location>
        <begin position="55"/>
        <end position="65"/>
    </location>
</feature>
<dbReference type="GO" id="GO:0008094">
    <property type="term" value="F:ATP-dependent activity, acting on DNA"/>
    <property type="evidence" value="ECO:0007669"/>
    <property type="project" value="TreeGrafter"/>
</dbReference>
<dbReference type="SUPFAM" id="SSF52540">
    <property type="entry name" value="P-loop containing nucleoside triphosphate hydrolases"/>
    <property type="match status" value="1"/>
</dbReference>
<dbReference type="GO" id="GO:0016787">
    <property type="term" value="F:hydrolase activity"/>
    <property type="evidence" value="ECO:0007669"/>
    <property type="project" value="UniProtKB-KW"/>
</dbReference>
<dbReference type="GO" id="GO:0006281">
    <property type="term" value="P:DNA repair"/>
    <property type="evidence" value="ECO:0007669"/>
    <property type="project" value="TreeGrafter"/>
</dbReference>
<dbReference type="PANTHER" id="PTHR45626">
    <property type="entry name" value="TRANSCRIPTION TERMINATION FACTOR 2-RELATED"/>
    <property type="match status" value="1"/>
</dbReference>
<dbReference type="OrthoDB" id="1740067at2759"/>
<evidence type="ECO:0000256" key="2">
    <source>
        <dbReference type="ARBA" id="ARBA00022741"/>
    </source>
</evidence>
<dbReference type="InterPro" id="IPR027417">
    <property type="entry name" value="P-loop_NTPase"/>
</dbReference>
<dbReference type="GO" id="GO:0008270">
    <property type="term" value="F:zinc ion binding"/>
    <property type="evidence" value="ECO:0007669"/>
    <property type="project" value="UniProtKB-KW"/>
</dbReference>
<reference evidence="9" key="1">
    <citation type="submission" date="2020-09" db="EMBL/GenBank/DDBJ databases">
        <title>Genome-Enabled Discovery of Anthraquinone Biosynthesis in Senna tora.</title>
        <authorList>
            <person name="Kang S.-H."/>
            <person name="Pandey R.P."/>
            <person name="Lee C.-M."/>
            <person name="Sim J.-S."/>
            <person name="Jeong J.-T."/>
            <person name="Choi B.-S."/>
            <person name="Jung M."/>
            <person name="Ginzburg D."/>
            <person name="Zhao K."/>
            <person name="Won S.Y."/>
            <person name="Oh T.-J."/>
            <person name="Yu Y."/>
            <person name="Kim N.-H."/>
            <person name="Lee O.R."/>
            <person name="Lee T.-H."/>
            <person name="Bashyal P."/>
            <person name="Kim T.-S."/>
            <person name="Lee W.-H."/>
            <person name="Kawkins C."/>
            <person name="Kim C.-K."/>
            <person name="Kim J.S."/>
            <person name="Ahn B.O."/>
            <person name="Rhee S.Y."/>
            <person name="Sohng J.K."/>
        </authorList>
    </citation>
    <scope>NUCLEOTIDE SEQUENCE</scope>
    <source>
        <tissue evidence="9">Leaf</tissue>
    </source>
</reference>
<dbReference type="Gene3D" id="3.40.630.30">
    <property type="match status" value="1"/>
</dbReference>
<dbReference type="GO" id="GO:0005634">
    <property type="term" value="C:nucleus"/>
    <property type="evidence" value="ECO:0007669"/>
    <property type="project" value="TreeGrafter"/>
</dbReference>
<evidence type="ECO:0000313" key="9">
    <source>
        <dbReference type="EMBL" id="KAF7841759.1"/>
    </source>
</evidence>
<dbReference type="AlphaFoldDB" id="A0A834XCI5"/>
<evidence type="ECO:0000256" key="1">
    <source>
        <dbReference type="ARBA" id="ARBA00022723"/>
    </source>
</evidence>
<dbReference type="InterPro" id="IPR050628">
    <property type="entry name" value="SNF2_RAD54_helicase_TF"/>
</dbReference>
<dbReference type="Pfam" id="PF00271">
    <property type="entry name" value="Helicase_C"/>
    <property type="match status" value="1"/>
</dbReference>
<evidence type="ECO:0000259" key="8">
    <source>
        <dbReference type="Pfam" id="PF00271"/>
    </source>
</evidence>
<organism evidence="9 10">
    <name type="scientific">Senna tora</name>
    <dbReference type="NCBI Taxonomy" id="362788"/>
    <lineage>
        <taxon>Eukaryota</taxon>
        <taxon>Viridiplantae</taxon>
        <taxon>Streptophyta</taxon>
        <taxon>Embryophyta</taxon>
        <taxon>Tracheophyta</taxon>
        <taxon>Spermatophyta</taxon>
        <taxon>Magnoliopsida</taxon>
        <taxon>eudicotyledons</taxon>
        <taxon>Gunneridae</taxon>
        <taxon>Pentapetalae</taxon>
        <taxon>rosids</taxon>
        <taxon>fabids</taxon>
        <taxon>Fabales</taxon>
        <taxon>Fabaceae</taxon>
        <taxon>Caesalpinioideae</taxon>
        <taxon>Cassia clade</taxon>
        <taxon>Senna</taxon>
    </lineage>
</organism>
<accession>A0A834XCI5</accession>
<keyword evidence="4" id="KW-0378">Hydrolase</keyword>
<feature type="compositionally biased region" description="Gly residues" evidence="7">
    <location>
        <begin position="43"/>
        <end position="53"/>
    </location>
</feature>
<keyword evidence="6" id="KW-0067">ATP-binding</keyword>
<evidence type="ECO:0000256" key="6">
    <source>
        <dbReference type="ARBA" id="ARBA00022840"/>
    </source>
</evidence>
<name>A0A834XCI5_9FABA</name>
<dbReference type="EMBL" id="JAAIUW010000002">
    <property type="protein sequence ID" value="KAF7841759.1"/>
    <property type="molecule type" value="Genomic_DNA"/>
</dbReference>
<evidence type="ECO:0000256" key="3">
    <source>
        <dbReference type="ARBA" id="ARBA00022771"/>
    </source>
</evidence>
<gene>
    <name evidence="9" type="ORF">G2W53_004057</name>
</gene>
<comment type="caution">
    <text evidence="9">The sequence shown here is derived from an EMBL/GenBank/DDBJ whole genome shotgun (WGS) entry which is preliminary data.</text>
</comment>